<evidence type="ECO:0000256" key="1">
    <source>
        <dbReference type="ARBA" id="ARBA00009437"/>
    </source>
</evidence>
<dbReference type="GO" id="GO:0003700">
    <property type="term" value="F:DNA-binding transcription factor activity"/>
    <property type="evidence" value="ECO:0007669"/>
    <property type="project" value="InterPro"/>
</dbReference>
<name>A0A851GNW5_9BACT</name>
<protein>
    <submittedName>
        <fullName evidence="6">HTH-type transcriptional activator IlvY</fullName>
    </submittedName>
</protein>
<dbReference type="Pfam" id="PF03466">
    <property type="entry name" value="LysR_substrate"/>
    <property type="match status" value="1"/>
</dbReference>
<dbReference type="Pfam" id="PF00126">
    <property type="entry name" value="HTH_1"/>
    <property type="match status" value="1"/>
</dbReference>
<keyword evidence="2" id="KW-0805">Transcription regulation</keyword>
<accession>A0A851GNW5</accession>
<evidence type="ECO:0000313" key="6">
    <source>
        <dbReference type="EMBL" id="NWK56520.1"/>
    </source>
</evidence>
<comment type="caution">
    <text evidence="6">The sequence shown here is derived from an EMBL/GenBank/DDBJ whole genome shotgun (WGS) entry which is preliminary data.</text>
</comment>
<dbReference type="PROSITE" id="PS50931">
    <property type="entry name" value="HTH_LYSR"/>
    <property type="match status" value="1"/>
</dbReference>
<keyword evidence="3" id="KW-0238">DNA-binding</keyword>
<dbReference type="GO" id="GO:0000976">
    <property type="term" value="F:transcription cis-regulatory region binding"/>
    <property type="evidence" value="ECO:0007669"/>
    <property type="project" value="TreeGrafter"/>
</dbReference>
<dbReference type="Proteomes" id="UP000557872">
    <property type="component" value="Unassembled WGS sequence"/>
</dbReference>
<dbReference type="Gene3D" id="3.40.190.10">
    <property type="entry name" value="Periplasmic binding protein-like II"/>
    <property type="match status" value="2"/>
</dbReference>
<dbReference type="NCBIfam" id="NF008722">
    <property type="entry name" value="PRK11716.1"/>
    <property type="match status" value="1"/>
</dbReference>
<dbReference type="EMBL" id="JACBAZ010000004">
    <property type="protein sequence ID" value="NWK56520.1"/>
    <property type="molecule type" value="Genomic_DNA"/>
</dbReference>
<organism evidence="6 7">
    <name type="scientific">Oceaniferula marina</name>
    <dbReference type="NCBI Taxonomy" id="2748318"/>
    <lineage>
        <taxon>Bacteria</taxon>
        <taxon>Pseudomonadati</taxon>
        <taxon>Verrucomicrobiota</taxon>
        <taxon>Verrucomicrobiia</taxon>
        <taxon>Verrucomicrobiales</taxon>
        <taxon>Verrucomicrobiaceae</taxon>
        <taxon>Oceaniferula</taxon>
    </lineage>
</organism>
<dbReference type="AlphaFoldDB" id="A0A851GNW5"/>
<gene>
    <name evidence="6" type="primary">ilvY</name>
    <name evidence="6" type="ORF">HW115_12940</name>
</gene>
<dbReference type="Gene3D" id="1.10.10.10">
    <property type="entry name" value="Winged helix-like DNA-binding domain superfamily/Winged helix DNA-binding domain"/>
    <property type="match status" value="1"/>
</dbReference>
<dbReference type="InterPro" id="IPR036390">
    <property type="entry name" value="WH_DNA-bd_sf"/>
</dbReference>
<dbReference type="FunFam" id="1.10.10.10:FF:000001">
    <property type="entry name" value="LysR family transcriptional regulator"/>
    <property type="match status" value="1"/>
</dbReference>
<dbReference type="RefSeq" id="WP_178933290.1">
    <property type="nucleotide sequence ID" value="NZ_JACBAZ010000004.1"/>
</dbReference>
<dbReference type="InterPro" id="IPR036388">
    <property type="entry name" value="WH-like_DNA-bd_sf"/>
</dbReference>
<sequence>MNLHELQHFLVLAEQLHFGKASQLCNLSASALTRSIQRLENSVGQELFERNNRSVTLTSAGITFQQYAKKTIRDWQRLQGELQLPDTVGGLVSIYASVTAVYSLLPELLEAYRTQYPDVHLELRTGSAEQSLQQVISGDIDLSVAALPDHPLKDLAFMPLTKTKLVFIGPKDFDQDFDPARTPLVIPRTGLSRNRLDRWMKQQNIRPRISTEVSGNEGLLAMVRLGCGIGIVPELVLERSPFRYEVKIIRQTPKLKPYVVGLCTTPANLKRNNIHALWHLAEQHQLQEPSRSRRTGAK</sequence>
<dbReference type="PANTHER" id="PTHR30126:SF81">
    <property type="entry name" value="HTH-TYPE TRANSCRIPTIONAL REGULATOR ILVY"/>
    <property type="match status" value="1"/>
</dbReference>
<evidence type="ECO:0000256" key="2">
    <source>
        <dbReference type="ARBA" id="ARBA00023015"/>
    </source>
</evidence>
<keyword evidence="4" id="KW-0804">Transcription</keyword>
<evidence type="ECO:0000256" key="4">
    <source>
        <dbReference type="ARBA" id="ARBA00023163"/>
    </source>
</evidence>
<evidence type="ECO:0000256" key="3">
    <source>
        <dbReference type="ARBA" id="ARBA00023125"/>
    </source>
</evidence>
<feature type="domain" description="HTH lysR-type" evidence="5">
    <location>
        <begin position="1"/>
        <end position="58"/>
    </location>
</feature>
<dbReference type="InterPro" id="IPR005119">
    <property type="entry name" value="LysR_subst-bd"/>
</dbReference>
<proteinExistence type="inferred from homology"/>
<dbReference type="SUPFAM" id="SSF46785">
    <property type="entry name" value="Winged helix' DNA-binding domain"/>
    <property type="match status" value="1"/>
</dbReference>
<evidence type="ECO:0000313" key="7">
    <source>
        <dbReference type="Proteomes" id="UP000557872"/>
    </source>
</evidence>
<comment type="similarity">
    <text evidence="1">Belongs to the LysR transcriptional regulatory family.</text>
</comment>
<keyword evidence="7" id="KW-1185">Reference proteome</keyword>
<reference evidence="6 7" key="1">
    <citation type="submission" date="2020-07" db="EMBL/GenBank/DDBJ databases">
        <title>Roseicoccus Jingziensis gen. nov., sp. nov., isolated from coastal seawater.</title>
        <authorList>
            <person name="Feng X."/>
        </authorList>
    </citation>
    <scope>NUCLEOTIDE SEQUENCE [LARGE SCALE GENOMIC DNA]</scope>
    <source>
        <strain evidence="6 7">N1E253</strain>
    </source>
</reference>
<dbReference type="PANTHER" id="PTHR30126">
    <property type="entry name" value="HTH-TYPE TRANSCRIPTIONAL REGULATOR"/>
    <property type="match status" value="1"/>
</dbReference>
<dbReference type="SUPFAM" id="SSF53850">
    <property type="entry name" value="Periplasmic binding protein-like II"/>
    <property type="match status" value="1"/>
</dbReference>
<evidence type="ECO:0000259" key="5">
    <source>
        <dbReference type="PROSITE" id="PS50931"/>
    </source>
</evidence>
<dbReference type="InterPro" id="IPR000847">
    <property type="entry name" value="LysR_HTH_N"/>
</dbReference>